<organism evidence="1 2">
    <name type="scientific">Dryococelus australis</name>
    <dbReference type="NCBI Taxonomy" id="614101"/>
    <lineage>
        <taxon>Eukaryota</taxon>
        <taxon>Metazoa</taxon>
        <taxon>Ecdysozoa</taxon>
        <taxon>Arthropoda</taxon>
        <taxon>Hexapoda</taxon>
        <taxon>Insecta</taxon>
        <taxon>Pterygota</taxon>
        <taxon>Neoptera</taxon>
        <taxon>Polyneoptera</taxon>
        <taxon>Phasmatodea</taxon>
        <taxon>Verophasmatodea</taxon>
        <taxon>Anareolatae</taxon>
        <taxon>Phasmatidae</taxon>
        <taxon>Eurycanthinae</taxon>
        <taxon>Dryococelus</taxon>
    </lineage>
</organism>
<name>A0ABQ9G659_9NEOP</name>
<gene>
    <name evidence="1" type="ORF">PR048_031758</name>
</gene>
<protein>
    <submittedName>
        <fullName evidence="1">Uncharacterized protein</fullName>
    </submittedName>
</protein>
<evidence type="ECO:0000313" key="2">
    <source>
        <dbReference type="Proteomes" id="UP001159363"/>
    </source>
</evidence>
<reference evidence="1 2" key="1">
    <citation type="submission" date="2023-02" db="EMBL/GenBank/DDBJ databases">
        <title>LHISI_Scaffold_Assembly.</title>
        <authorList>
            <person name="Stuart O.P."/>
            <person name="Cleave R."/>
            <person name="Magrath M.J.L."/>
            <person name="Mikheyev A.S."/>
        </authorList>
    </citation>
    <scope>NUCLEOTIDE SEQUENCE [LARGE SCALE GENOMIC DNA]</scope>
    <source>
        <strain evidence="1">Daus_M_001</strain>
        <tissue evidence="1">Leg muscle</tissue>
    </source>
</reference>
<evidence type="ECO:0000313" key="1">
    <source>
        <dbReference type="EMBL" id="KAJ8867949.1"/>
    </source>
</evidence>
<dbReference type="EMBL" id="JARBHB010000015">
    <property type="protein sequence ID" value="KAJ8867949.1"/>
    <property type="molecule type" value="Genomic_DNA"/>
</dbReference>
<comment type="caution">
    <text evidence="1">The sequence shown here is derived from an EMBL/GenBank/DDBJ whole genome shotgun (WGS) entry which is preliminary data.</text>
</comment>
<dbReference type="Proteomes" id="UP001159363">
    <property type="component" value="Chromosome 14"/>
</dbReference>
<proteinExistence type="predicted"/>
<accession>A0ABQ9G659</accession>
<keyword evidence="2" id="KW-1185">Reference proteome</keyword>
<sequence length="62" mass="6769">MDGDDPCQQLGEDCTEPMTSFVEEVKHFLQEGKTDATVIPSGLVLVLQPLAISINQPFKGHL</sequence>